<dbReference type="GO" id="GO:0004864">
    <property type="term" value="F:protein phosphatase inhibitor activity"/>
    <property type="evidence" value="ECO:0007669"/>
    <property type="project" value="InterPro"/>
</dbReference>
<evidence type="ECO:0000313" key="2">
    <source>
        <dbReference type="EMBL" id="PWN20405.1"/>
    </source>
</evidence>
<feature type="compositionally biased region" description="Polar residues" evidence="1">
    <location>
        <begin position="58"/>
        <end position="70"/>
    </location>
</feature>
<feature type="compositionally biased region" description="Low complexity" evidence="1">
    <location>
        <begin position="169"/>
        <end position="181"/>
    </location>
</feature>
<gene>
    <name evidence="2" type="ORF">BCV69DRAFT_208743</name>
</gene>
<feature type="compositionally biased region" description="Low complexity" evidence="1">
    <location>
        <begin position="118"/>
        <end position="160"/>
    </location>
</feature>
<proteinExistence type="predicted"/>
<dbReference type="RefSeq" id="XP_025347565.1">
    <property type="nucleotide sequence ID" value="XM_025489735.1"/>
</dbReference>
<dbReference type="GO" id="GO:0009966">
    <property type="term" value="P:regulation of signal transduction"/>
    <property type="evidence" value="ECO:0007669"/>
    <property type="project" value="InterPro"/>
</dbReference>
<dbReference type="PANTHER" id="PTHR12398:SF20">
    <property type="entry name" value="PROTEIN PHOSPHATASE 1 REGULATORY INHIBITOR SUBUNIT 2"/>
    <property type="match status" value="1"/>
</dbReference>
<sequence length="323" mass="33179">MSEPRHSPPPSAHAPKPKGILKNPLDRRPSQPEGDAPSGGAASSEADRGTSHVGGSGPHNTLSNGLSWDEQNIALHDFEKENTQRMKIDEPKTPFVRGAGMDEDGFDAFNLDNNSPAQSSTSYFGQGSSSSPTSGGADAQLTANTTANAGAGSGRRTSASGGQGGVGLALGLDAADLKASGSQPASSSNMMVPNLSDGASSKRTQSRSPSFSLPSSGSSSRRASSRSAAAGDDSRSGVRKQNADQAMDVDGQDEASRGEAVSEEEDEETRAQKEAFAKKRNAHYGQEALIAKALASKGVDDEEEEEEDEEDRGSAAAAAVNGS</sequence>
<feature type="compositionally biased region" description="Low complexity" evidence="1">
    <location>
        <begin position="206"/>
        <end position="231"/>
    </location>
</feature>
<dbReference type="InterPro" id="IPR007062">
    <property type="entry name" value="PPI-2"/>
</dbReference>
<reference evidence="2 3" key="1">
    <citation type="journal article" date="2018" name="Mol. Biol. Evol.">
        <title>Broad Genomic Sampling Reveals a Smut Pathogenic Ancestry of the Fungal Clade Ustilaginomycotina.</title>
        <authorList>
            <person name="Kijpornyongpan T."/>
            <person name="Mondo S.J."/>
            <person name="Barry K."/>
            <person name="Sandor L."/>
            <person name="Lee J."/>
            <person name="Lipzen A."/>
            <person name="Pangilinan J."/>
            <person name="LaButti K."/>
            <person name="Hainaut M."/>
            <person name="Henrissat B."/>
            <person name="Grigoriev I.V."/>
            <person name="Spatafora J.W."/>
            <person name="Aime M.C."/>
        </authorList>
    </citation>
    <scope>NUCLEOTIDE SEQUENCE [LARGE SCALE GENOMIC DNA]</scope>
    <source>
        <strain evidence="2 3">MCA 4718</strain>
    </source>
</reference>
<feature type="region of interest" description="Disordered" evidence="1">
    <location>
        <begin position="1"/>
        <end position="323"/>
    </location>
</feature>
<keyword evidence="3" id="KW-1185">Reference proteome</keyword>
<accession>A0A316UBK4</accession>
<organism evidence="2 3">
    <name type="scientific">Pseudomicrostroma glucosiphilum</name>
    <dbReference type="NCBI Taxonomy" id="1684307"/>
    <lineage>
        <taxon>Eukaryota</taxon>
        <taxon>Fungi</taxon>
        <taxon>Dikarya</taxon>
        <taxon>Basidiomycota</taxon>
        <taxon>Ustilaginomycotina</taxon>
        <taxon>Exobasidiomycetes</taxon>
        <taxon>Microstromatales</taxon>
        <taxon>Microstromatales incertae sedis</taxon>
        <taxon>Pseudomicrostroma</taxon>
    </lineage>
</organism>
<evidence type="ECO:0000313" key="3">
    <source>
        <dbReference type="Proteomes" id="UP000245942"/>
    </source>
</evidence>
<dbReference type="OrthoDB" id="551302at2759"/>
<feature type="compositionally biased region" description="Polar residues" evidence="1">
    <location>
        <begin position="182"/>
        <end position="203"/>
    </location>
</feature>
<evidence type="ECO:0008006" key="4">
    <source>
        <dbReference type="Google" id="ProtNLM"/>
    </source>
</evidence>
<dbReference type="EMBL" id="KZ819328">
    <property type="protein sequence ID" value="PWN20405.1"/>
    <property type="molecule type" value="Genomic_DNA"/>
</dbReference>
<dbReference type="AlphaFoldDB" id="A0A316UBK4"/>
<evidence type="ECO:0000256" key="1">
    <source>
        <dbReference type="SAM" id="MobiDB-lite"/>
    </source>
</evidence>
<name>A0A316UBK4_9BASI</name>
<protein>
    <recommendedName>
        <fullName evidence="4">Protein phosphatase inhibitor 2 (IPP-2)</fullName>
    </recommendedName>
</protein>
<dbReference type="Proteomes" id="UP000245942">
    <property type="component" value="Unassembled WGS sequence"/>
</dbReference>
<dbReference type="Pfam" id="PF04979">
    <property type="entry name" value="IPP-2"/>
    <property type="match status" value="1"/>
</dbReference>
<dbReference type="STRING" id="1684307.A0A316UBK4"/>
<dbReference type="GeneID" id="37011469"/>
<feature type="compositionally biased region" description="Basic and acidic residues" evidence="1">
    <location>
        <begin position="76"/>
        <end position="92"/>
    </location>
</feature>
<dbReference type="Gene3D" id="6.10.250.1050">
    <property type="match status" value="1"/>
</dbReference>
<feature type="compositionally biased region" description="Acidic residues" evidence="1">
    <location>
        <begin position="300"/>
        <end position="311"/>
    </location>
</feature>
<dbReference type="PANTHER" id="PTHR12398">
    <property type="entry name" value="PROTEIN PHOSPHATASE INHIBITOR"/>
    <property type="match status" value="1"/>
</dbReference>